<dbReference type="NCBIfam" id="TIGR05002">
    <property type="entry name" value="NxxGxxAF_repeat"/>
    <property type="match status" value="3"/>
</dbReference>
<gene>
    <name evidence="2" type="ORF">E6H02_03335</name>
</gene>
<dbReference type="AlphaFoldDB" id="A0A537M298"/>
<comment type="caution">
    <text evidence="2">The sequence shown here is derived from an EMBL/GenBank/DDBJ whole genome shotgun (WGS) entry which is preliminary data.</text>
</comment>
<evidence type="ECO:0000313" key="2">
    <source>
        <dbReference type="EMBL" id="TMJ14393.1"/>
    </source>
</evidence>
<proteinExistence type="predicted"/>
<dbReference type="Proteomes" id="UP000320393">
    <property type="component" value="Unassembled WGS sequence"/>
</dbReference>
<protein>
    <submittedName>
        <fullName evidence="2">Uncharacterized protein</fullName>
    </submittedName>
</protein>
<evidence type="ECO:0000313" key="3">
    <source>
        <dbReference type="Proteomes" id="UP000320393"/>
    </source>
</evidence>
<dbReference type="EMBL" id="VBAM01000110">
    <property type="protein sequence ID" value="TMJ14393.1"/>
    <property type="molecule type" value="Genomic_DNA"/>
</dbReference>
<evidence type="ECO:0000256" key="1">
    <source>
        <dbReference type="SAM" id="SignalP"/>
    </source>
</evidence>
<dbReference type="InterPro" id="IPR055876">
    <property type="entry name" value="DUF7453"/>
</dbReference>
<feature type="chain" id="PRO_5021893614" evidence="1">
    <location>
        <begin position="16"/>
        <end position="401"/>
    </location>
</feature>
<dbReference type="Pfam" id="PF24251">
    <property type="entry name" value="DUF7453"/>
    <property type="match status" value="1"/>
</dbReference>
<reference evidence="2 3" key="1">
    <citation type="journal article" date="2019" name="Nat. Microbiol.">
        <title>Mediterranean grassland soil C-N compound turnover is dependent on rainfall and depth, and is mediated by genomically divergent microorganisms.</title>
        <authorList>
            <person name="Diamond S."/>
            <person name="Andeer P.F."/>
            <person name="Li Z."/>
            <person name="Crits-Christoph A."/>
            <person name="Burstein D."/>
            <person name="Anantharaman K."/>
            <person name="Lane K.R."/>
            <person name="Thomas B.C."/>
            <person name="Pan C."/>
            <person name="Northen T.R."/>
            <person name="Banfield J.F."/>
        </authorList>
    </citation>
    <scope>NUCLEOTIDE SEQUENCE [LARGE SCALE GENOMIC DNA]</scope>
    <source>
        <strain evidence="2">NP_5</strain>
    </source>
</reference>
<feature type="signal peptide" evidence="1">
    <location>
        <begin position="1"/>
        <end position="15"/>
    </location>
</feature>
<sequence>MVRLALLLLLPVALAARPGPGAAGSPAATAPAYTIQAVLVTGEAAPGGGAFTQFSDPALNDRGDLAFAASTSAPGARYAVFLLKDGRLRSLAVAGRPAPTGGTFTVFNDVVLSARATVVFLGRTTDPVAHQGLYLARAGTVGAVVAAGQPAPAGGAFTDFANPTINGNDVVAFVGRMSRGAAEGIFTTGEGSLAPAVLAGQPAPGGGAFQFFLDGSPAQNDRGDLAFIASTAPRGAFGVYVLVGGRPVPVVTTDDDAPVGGPFTEFGMLALTNAGTVGFVGRTARSAVREALYVTGRAVLVALAQQGQAAGGETFTTFANAAMNDDEAMVFELGRPDPIPRAVFLATRAGVRVVVAAGDAVPSGRRFRAFGTPTINGRGQVAFVAETDDGRHGIYLATPRR</sequence>
<keyword evidence="1" id="KW-0732">Signal</keyword>
<name>A0A537M298_9BACT</name>
<organism evidence="2 3">
    <name type="scientific">Candidatus Segetimicrobium genomatis</name>
    <dbReference type="NCBI Taxonomy" id="2569760"/>
    <lineage>
        <taxon>Bacteria</taxon>
        <taxon>Bacillati</taxon>
        <taxon>Candidatus Sysuimicrobiota</taxon>
        <taxon>Candidatus Sysuimicrobiia</taxon>
        <taxon>Candidatus Sysuimicrobiales</taxon>
        <taxon>Candidatus Segetimicrobiaceae</taxon>
        <taxon>Candidatus Segetimicrobium</taxon>
    </lineage>
</organism>
<accession>A0A537M298</accession>